<dbReference type="Proteomes" id="UP000029367">
    <property type="component" value="Segment"/>
</dbReference>
<evidence type="ECO:0000313" key="2">
    <source>
        <dbReference type="Proteomes" id="UP000029367"/>
    </source>
</evidence>
<proteinExistence type="predicted"/>
<dbReference type="RefSeq" id="YP_009101353.1">
    <property type="nucleotide sequence ID" value="NC_025445.1"/>
</dbReference>
<sequence>MIRVSLVKDASGKVVFYLLDNQKGLTLLAYVKDGDPSTQEILDFLIGQETYSELLFDVSGRTEAANIEYVEEQHGEVTLEFIGTIPFAE</sequence>
<dbReference type="KEGG" id="vg:22277653"/>
<keyword evidence="2" id="KW-1185">Reference proteome</keyword>
<name>A0A088FAA8_9CAUD</name>
<organism evidence="1 2">
    <name type="scientific">Escherichia phage J8-65</name>
    <dbReference type="NCBI Taxonomy" id="1536597"/>
    <lineage>
        <taxon>Viruses</taxon>
        <taxon>Duplodnaviria</taxon>
        <taxon>Heunggongvirae</taxon>
        <taxon>Uroviricota</taxon>
        <taxon>Caudoviricetes</taxon>
        <taxon>Autographivirales</taxon>
        <taxon>Autoscriptoviridae</taxon>
        <taxon>Stentvirinae</taxon>
        <taxon>Bonnellvirus</taxon>
        <taxon>Bonnellvirus smaasur</taxon>
        <taxon>Bonnellvirus J865</taxon>
    </lineage>
</organism>
<dbReference type="EMBL" id="KM247287">
    <property type="protein sequence ID" value="AIM40506.1"/>
    <property type="molecule type" value="Genomic_DNA"/>
</dbReference>
<dbReference type="GeneID" id="22277653"/>
<evidence type="ECO:0000313" key="1">
    <source>
        <dbReference type="EMBL" id="AIM40506.1"/>
    </source>
</evidence>
<accession>A0A088FAA8</accession>
<protein>
    <submittedName>
        <fullName evidence="1">Uncharacterized protein</fullName>
    </submittedName>
</protein>
<reference evidence="1 2" key="1">
    <citation type="submission" date="2014-07" db="EMBL/GenBank/DDBJ databases">
        <title>Synergy as a Rationale for Phage Therapy using Phage Cocktails.</title>
        <authorList>
            <person name="Schmerer M."/>
            <person name="Molineux I.J."/>
            <person name="Bull J.J."/>
        </authorList>
    </citation>
    <scope>NUCLEOTIDE SEQUENCE [LARGE SCALE GENOMIC DNA]</scope>
</reference>